<evidence type="ECO:0000313" key="1">
    <source>
        <dbReference type="EMBL" id="SDW99182.1"/>
    </source>
</evidence>
<dbReference type="OrthoDB" id="9830188at2"/>
<evidence type="ECO:0000313" key="2">
    <source>
        <dbReference type="Proteomes" id="UP000198816"/>
    </source>
</evidence>
<dbReference type="Proteomes" id="UP000198816">
    <property type="component" value="Unassembled WGS sequence"/>
</dbReference>
<dbReference type="EMBL" id="FNNZ01000012">
    <property type="protein sequence ID" value="SDW99182.1"/>
    <property type="molecule type" value="Genomic_DNA"/>
</dbReference>
<dbReference type="RefSeq" id="WP_093032805.1">
    <property type="nucleotide sequence ID" value="NZ_FNNZ01000012.1"/>
</dbReference>
<dbReference type="STRING" id="1058.SAMN05421783_1124"/>
<dbReference type="AlphaFoldDB" id="A0A1H2Y1Z7"/>
<name>A0A1H2Y1Z7_THIRO</name>
<organism evidence="1 2">
    <name type="scientific">Thiocapsa roseopersicina</name>
    <dbReference type="NCBI Taxonomy" id="1058"/>
    <lineage>
        <taxon>Bacteria</taxon>
        <taxon>Pseudomonadati</taxon>
        <taxon>Pseudomonadota</taxon>
        <taxon>Gammaproteobacteria</taxon>
        <taxon>Chromatiales</taxon>
        <taxon>Chromatiaceae</taxon>
        <taxon>Thiocapsa</taxon>
    </lineage>
</organism>
<proteinExistence type="predicted"/>
<protein>
    <submittedName>
        <fullName evidence="1">Uncharacterized protein</fullName>
    </submittedName>
</protein>
<keyword evidence="2" id="KW-1185">Reference proteome</keyword>
<reference evidence="2" key="1">
    <citation type="submission" date="2016-10" db="EMBL/GenBank/DDBJ databases">
        <authorList>
            <person name="Varghese N."/>
            <person name="Submissions S."/>
        </authorList>
    </citation>
    <scope>NUCLEOTIDE SEQUENCE [LARGE SCALE GENOMIC DNA]</scope>
    <source>
        <strain evidence="2">DSM 217</strain>
    </source>
</reference>
<sequence>MTPEELARRWRLNVLDRIGMARTGDRASALWLMREYTRATDQGMIPIREIREYVATAFTEILEGETPDDALNLKRGRGNQVTRNDRPIRNRDMLLAALVLVETRQGRSDAQAITNVAETMKDRSAAWLTRGTWHKASDRERSIKDAWRRYGPSVDVLRAEWLAEILTWTESAEAPSTEFFADPEFSADPQAQLAE</sequence>
<accession>A0A1H2Y1Z7</accession>
<gene>
    <name evidence="1" type="ORF">SAMN05421783_1124</name>
</gene>